<dbReference type="PROSITE" id="PS50109">
    <property type="entry name" value="HIS_KIN"/>
    <property type="match status" value="1"/>
</dbReference>
<keyword evidence="4" id="KW-1003">Cell membrane</keyword>
<dbReference type="PANTHER" id="PTHR43065">
    <property type="entry name" value="SENSOR HISTIDINE KINASE"/>
    <property type="match status" value="1"/>
</dbReference>
<dbReference type="SUPFAM" id="SSF55874">
    <property type="entry name" value="ATPase domain of HSP90 chaperone/DNA topoisomerase II/histidine kinase"/>
    <property type="match status" value="1"/>
</dbReference>
<evidence type="ECO:0000313" key="16">
    <source>
        <dbReference type="EMBL" id="MCX7572358.1"/>
    </source>
</evidence>
<evidence type="ECO:0000256" key="3">
    <source>
        <dbReference type="ARBA" id="ARBA00012438"/>
    </source>
</evidence>
<accession>A0ABT3X627</accession>
<evidence type="ECO:0000256" key="5">
    <source>
        <dbReference type="ARBA" id="ARBA00022553"/>
    </source>
</evidence>
<dbReference type="Pfam" id="PF07694">
    <property type="entry name" value="5TM-5TMR_LYT"/>
    <property type="match status" value="1"/>
</dbReference>
<feature type="transmembrane region" description="Helical" evidence="14">
    <location>
        <begin position="63"/>
        <end position="90"/>
    </location>
</feature>
<comment type="subcellular location">
    <subcellularLocation>
        <location evidence="2">Cell membrane</location>
        <topology evidence="2">Multi-pass membrane protein</topology>
    </subcellularLocation>
</comment>
<dbReference type="CDD" id="cd00082">
    <property type="entry name" value="HisKA"/>
    <property type="match status" value="1"/>
</dbReference>
<feature type="transmembrane region" description="Helical" evidence="14">
    <location>
        <begin position="7"/>
        <end position="26"/>
    </location>
</feature>
<evidence type="ECO:0000256" key="8">
    <source>
        <dbReference type="ARBA" id="ARBA00022741"/>
    </source>
</evidence>
<dbReference type="InterPro" id="IPR004358">
    <property type="entry name" value="Sig_transdc_His_kin-like_C"/>
</dbReference>
<evidence type="ECO:0000256" key="12">
    <source>
        <dbReference type="ARBA" id="ARBA00023012"/>
    </source>
</evidence>
<dbReference type="Gene3D" id="3.30.565.10">
    <property type="entry name" value="Histidine kinase-like ATPase, C-terminal domain"/>
    <property type="match status" value="1"/>
</dbReference>
<reference evidence="16 17" key="1">
    <citation type="submission" date="2022-11" db="EMBL/GenBank/DDBJ databases">
        <title>Study of microbial diversity in lake waters.</title>
        <authorList>
            <person name="Zhang J."/>
        </authorList>
    </citation>
    <scope>NUCLEOTIDE SEQUENCE [LARGE SCALE GENOMIC DNA]</scope>
    <source>
        <strain evidence="16 17">DT12</strain>
    </source>
</reference>
<protein>
    <recommendedName>
        <fullName evidence="3">histidine kinase</fullName>
        <ecNumber evidence="3">2.7.13.3</ecNumber>
    </recommendedName>
</protein>
<dbReference type="InterPro" id="IPR036890">
    <property type="entry name" value="HATPase_C_sf"/>
</dbReference>
<evidence type="ECO:0000256" key="14">
    <source>
        <dbReference type="SAM" id="Phobius"/>
    </source>
</evidence>
<dbReference type="EC" id="2.7.13.3" evidence="3"/>
<dbReference type="SMART" id="SM00387">
    <property type="entry name" value="HATPase_c"/>
    <property type="match status" value="1"/>
</dbReference>
<keyword evidence="17" id="KW-1185">Reference proteome</keyword>
<evidence type="ECO:0000256" key="9">
    <source>
        <dbReference type="ARBA" id="ARBA00022777"/>
    </source>
</evidence>
<keyword evidence="7 14" id="KW-0812">Transmembrane</keyword>
<dbReference type="Proteomes" id="UP001208017">
    <property type="component" value="Unassembled WGS sequence"/>
</dbReference>
<dbReference type="PRINTS" id="PR00344">
    <property type="entry name" value="BCTRLSENSOR"/>
</dbReference>
<feature type="transmembrane region" description="Helical" evidence="14">
    <location>
        <begin position="96"/>
        <end position="114"/>
    </location>
</feature>
<dbReference type="EMBL" id="JAPMLT010000019">
    <property type="protein sequence ID" value="MCX7572358.1"/>
    <property type="molecule type" value="Genomic_DNA"/>
</dbReference>
<evidence type="ECO:0000259" key="15">
    <source>
        <dbReference type="PROSITE" id="PS50109"/>
    </source>
</evidence>
<evidence type="ECO:0000256" key="13">
    <source>
        <dbReference type="ARBA" id="ARBA00023136"/>
    </source>
</evidence>
<feature type="transmembrane region" description="Helical" evidence="14">
    <location>
        <begin position="126"/>
        <end position="148"/>
    </location>
</feature>
<evidence type="ECO:0000256" key="2">
    <source>
        <dbReference type="ARBA" id="ARBA00004651"/>
    </source>
</evidence>
<evidence type="ECO:0000256" key="1">
    <source>
        <dbReference type="ARBA" id="ARBA00000085"/>
    </source>
</evidence>
<proteinExistence type="predicted"/>
<dbReference type="Pfam" id="PF02518">
    <property type="entry name" value="HATPase_c"/>
    <property type="match status" value="1"/>
</dbReference>
<evidence type="ECO:0000256" key="6">
    <source>
        <dbReference type="ARBA" id="ARBA00022679"/>
    </source>
</evidence>
<keyword evidence="8" id="KW-0547">Nucleotide-binding</keyword>
<dbReference type="PANTHER" id="PTHR43065:SF46">
    <property type="entry name" value="C4-DICARBOXYLATE TRANSPORT SENSOR PROTEIN DCTB"/>
    <property type="match status" value="1"/>
</dbReference>
<evidence type="ECO:0000256" key="10">
    <source>
        <dbReference type="ARBA" id="ARBA00022840"/>
    </source>
</evidence>
<evidence type="ECO:0000256" key="4">
    <source>
        <dbReference type="ARBA" id="ARBA00022475"/>
    </source>
</evidence>
<keyword evidence="10 16" id="KW-0067">ATP-binding</keyword>
<keyword evidence="5" id="KW-0597">Phosphoprotein</keyword>
<keyword evidence="12" id="KW-0902">Two-component regulatory system</keyword>
<keyword evidence="13 14" id="KW-0472">Membrane</keyword>
<dbReference type="Gene3D" id="1.10.287.130">
    <property type="match status" value="1"/>
</dbReference>
<comment type="catalytic activity">
    <reaction evidence="1">
        <text>ATP + protein L-histidine = ADP + protein N-phospho-L-histidine.</text>
        <dbReference type="EC" id="2.7.13.3"/>
    </reaction>
</comment>
<comment type="caution">
    <text evidence="16">The sequence shown here is derived from an EMBL/GenBank/DDBJ whole genome shotgun (WGS) entry which is preliminary data.</text>
</comment>
<feature type="domain" description="Histidine kinase" evidence="15">
    <location>
        <begin position="208"/>
        <end position="414"/>
    </location>
</feature>
<organism evidence="16 17">
    <name type="scientific">Tumebacillus lacus</name>
    <dbReference type="NCBI Taxonomy" id="2995335"/>
    <lineage>
        <taxon>Bacteria</taxon>
        <taxon>Bacillati</taxon>
        <taxon>Bacillota</taxon>
        <taxon>Bacilli</taxon>
        <taxon>Bacillales</taxon>
        <taxon>Alicyclobacillaceae</taxon>
        <taxon>Tumebacillus</taxon>
    </lineage>
</organism>
<evidence type="ECO:0000256" key="11">
    <source>
        <dbReference type="ARBA" id="ARBA00022989"/>
    </source>
</evidence>
<dbReference type="GO" id="GO:0005524">
    <property type="term" value="F:ATP binding"/>
    <property type="evidence" value="ECO:0007669"/>
    <property type="project" value="UniProtKB-KW"/>
</dbReference>
<feature type="transmembrane region" description="Helical" evidence="14">
    <location>
        <begin position="160"/>
        <end position="180"/>
    </location>
</feature>
<evidence type="ECO:0000313" key="17">
    <source>
        <dbReference type="Proteomes" id="UP001208017"/>
    </source>
</evidence>
<dbReference type="InterPro" id="IPR036097">
    <property type="entry name" value="HisK_dim/P_sf"/>
</dbReference>
<dbReference type="InterPro" id="IPR011620">
    <property type="entry name" value="Sig_transdc_His_kinase_LytS_TM"/>
</dbReference>
<dbReference type="InterPro" id="IPR003661">
    <property type="entry name" value="HisK_dim/P_dom"/>
</dbReference>
<dbReference type="SMART" id="SM00388">
    <property type="entry name" value="HisKA"/>
    <property type="match status" value="1"/>
</dbReference>
<dbReference type="InterPro" id="IPR003594">
    <property type="entry name" value="HATPase_dom"/>
</dbReference>
<dbReference type="InterPro" id="IPR005467">
    <property type="entry name" value="His_kinase_dom"/>
</dbReference>
<feature type="transmembrane region" description="Helical" evidence="14">
    <location>
        <begin position="32"/>
        <end position="51"/>
    </location>
</feature>
<dbReference type="Pfam" id="PF00512">
    <property type="entry name" value="HisKA"/>
    <property type="match status" value="1"/>
</dbReference>
<sequence>MVLNNLLLNIFVNFFAVLSLYAVRLNGISQNLWSGLLLAAATVLCMTFPIFENYTYLFDLRIVPLLFSVLYGGYGVGLFVTAVFVGYRFFLGGDHVWVAMLCYLPMIAGAFYLQGRGFFHGRRHKLLVMTAYTTLCGLVVAVVTYWRAEVERGNFDEYDWLMVGFVLLHGLTVWACGLLYETLRENGEMRVQMRRLEQQEVLGQLAASIAHEVRNPMTVVKGFMQLLERDVEQEKSRQYVQLMVQELNRAEGIIEDYLAFARPHIESRTEVQVPERTGQVLKAMESYASVRGVRLAQGASGCGLVIQGDPNRFSQVLINVIKNGIEAMPDGGVLTVHVYREKSDVCVEVTDTGVGMTRAEVERLGSPFYSTKEKGTGLGMMLAYRIIAAMNGRITVESEKGKGTQVTVRLPVSRGE</sequence>
<keyword evidence="9" id="KW-0418">Kinase</keyword>
<gene>
    <name evidence="16" type="ORF">OS242_20835</name>
</gene>
<name>A0ABT3X627_9BACL</name>
<dbReference type="SUPFAM" id="SSF47384">
    <property type="entry name" value="Homodimeric domain of signal transducing histidine kinase"/>
    <property type="match status" value="1"/>
</dbReference>
<dbReference type="RefSeq" id="WP_267153607.1">
    <property type="nucleotide sequence ID" value="NZ_JAPMLT010000019.1"/>
</dbReference>
<evidence type="ECO:0000256" key="7">
    <source>
        <dbReference type="ARBA" id="ARBA00022692"/>
    </source>
</evidence>
<keyword evidence="6" id="KW-0808">Transferase</keyword>
<keyword evidence="11 14" id="KW-1133">Transmembrane helix</keyword>